<feature type="region of interest" description="Disordered" evidence="7">
    <location>
        <begin position="728"/>
        <end position="753"/>
    </location>
</feature>
<keyword evidence="2" id="KW-1003">Cell membrane</keyword>
<feature type="transmembrane region" description="Helical" evidence="8">
    <location>
        <begin position="165"/>
        <end position="187"/>
    </location>
</feature>
<keyword evidence="6" id="KW-0175">Coiled coil</keyword>
<accession>D2QYY8</accession>
<evidence type="ECO:0000259" key="9">
    <source>
        <dbReference type="Pfam" id="PF09822"/>
    </source>
</evidence>
<dbReference type="Pfam" id="PF09822">
    <property type="entry name" value="ABC_transp_aux"/>
    <property type="match status" value="1"/>
</dbReference>
<dbReference type="InterPro" id="IPR051449">
    <property type="entry name" value="ABC-2_transporter_component"/>
</dbReference>
<evidence type="ECO:0000256" key="8">
    <source>
        <dbReference type="SAM" id="Phobius"/>
    </source>
</evidence>
<feature type="transmembrane region" description="Helical" evidence="8">
    <location>
        <begin position="243"/>
        <end position="270"/>
    </location>
</feature>
<evidence type="ECO:0000313" key="12">
    <source>
        <dbReference type="Proteomes" id="UP000001887"/>
    </source>
</evidence>
<feature type="domain" description="ABC-type uncharacterised transport system" evidence="9">
    <location>
        <begin position="461"/>
        <end position="797"/>
    </location>
</feature>
<evidence type="ECO:0000256" key="1">
    <source>
        <dbReference type="ARBA" id="ARBA00004651"/>
    </source>
</evidence>
<dbReference type="KEGG" id="psl:Psta_1768"/>
<feature type="transmembrane region" description="Helical" evidence="8">
    <location>
        <begin position="127"/>
        <end position="145"/>
    </location>
</feature>
<name>D2QYY8_PIRSD</name>
<evidence type="ECO:0000256" key="5">
    <source>
        <dbReference type="ARBA" id="ARBA00023136"/>
    </source>
</evidence>
<evidence type="ECO:0000256" key="4">
    <source>
        <dbReference type="ARBA" id="ARBA00022989"/>
    </source>
</evidence>
<feature type="transmembrane region" description="Helical" evidence="8">
    <location>
        <begin position="89"/>
        <end position="106"/>
    </location>
</feature>
<dbReference type="PANTHER" id="PTHR30294:SF29">
    <property type="entry name" value="MULTIDRUG ABC TRANSPORTER PERMEASE YBHS-RELATED"/>
    <property type="match status" value="1"/>
</dbReference>
<feature type="domain" description="DUF7088" evidence="10">
    <location>
        <begin position="318"/>
        <end position="427"/>
    </location>
</feature>
<keyword evidence="12" id="KW-1185">Reference proteome</keyword>
<dbReference type="EMBL" id="CP001848">
    <property type="protein sequence ID" value="ADB16443.1"/>
    <property type="molecule type" value="Genomic_DNA"/>
</dbReference>
<keyword evidence="3 8" id="KW-0812">Transmembrane</keyword>
<evidence type="ECO:0000313" key="11">
    <source>
        <dbReference type="EMBL" id="ADB16443.1"/>
    </source>
</evidence>
<feature type="compositionally biased region" description="Basic and acidic residues" evidence="7">
    <location>
        <begin position="728"/>
        <end position="747"/>
    </location>
</feature>
<dbReference type="GO" id="GO:0005886">
    <property type="term" value="C:plasma membrane"/>
    <property type="evidence" value="ECO:0007669"/>
    <property type="project" value="UniProtKB-SubCell"/>
</dbReference>
<feature type="transmembrane region" description="Helical" evidence="8">
    <location>
        <begin position="44"/>
        <end position="69"/>
    </location>
</feature>
<evidence type="ECO:0000259" key="10">
    <source>
        <dbReference type="Pfam" id="PF23357"/>
    </source>
</evidence>
<feature type="transmembrane region" description="Helical" evidence="8">
    <location>
        <begin position="12"/>
        <end position="32"/>
    </location>
</feature>
<gene>
    <name evidence="11" type="ordered locus">Psta_1768</name>
</gene>
<sequence>MGAVLLEMLKLFAVDLLFIGLLAALLLPLAMYRRAAFAVLKRNFVSYFSTPTGYVFLCFFVMATSIAAYWPDAFFVNNLANLDQLSMRLPPIMLLFVPAITMSVWAEERRQGTDELLLTLPATDFDIVLGKYLSAAAIFTVSLLFSQLSNFAVLVSLTLGDVDIGLFFTTYFGYWVMGLAMVALGMIASFISSNLTVSFILGAIFNSILVALAYASVIIGSPARAQSIAHWSVSQRFDDFGRGVVSLSSTMFFASIVMVGLYITIVLIGWRHWFGGKDGKQFILLHFIVRVLALIALLVGVNSILYQFDFIRLDLTEGQVSSLSSDTKKLLRSLGSEGDNRPIVVNAYMSAVVPDEYVKVKYNLVSMLKELERQAGSRVRVRLHDNLENFSDEAVKAEEEYGIRRQTVISRASGAVSEEEFILGVAFTCGLEQVVIPFFTPGVPVEYELIRSISTVAKGDRKTIGVVKTDAQMFEGFSLAGGQPQRIPEQMIIDELRRQYKVEEVDPATPIDTTKYDALLIVQPSTLGPEALANVVNAVQAGQPAAIFEDPAPVVLQSAVGTAMEKQPQGMMGMGGPPAPKGDIRRLWNVLGIEPVGDNGREVPGLVVWQDYNPYPRFQQLSGIGPELVFVRDEAPGATGKAFNRSEAVVAGFEELLIPFPTAINPAANSKLVFTELIATGNEKVGTVDFKKLNEAGRDLLSMRQARGDFTNRKYVLAAWIRGAKTDDEKAADKEADKKEGDKKSPDAPESVTGKAKPINVIYVCDIDMLDSQFVNLRNQPDQENNFRFDNVPFVLNVIDAVAGDDRFLQIRSRKPRHSTLRTIETRTAAARNDEMVAAKKYDDEYNKRKDEAKAESDKARAKLQQIITDLENDRKEGKVVDPAEYNTRLQSLALQQQVAERRLAVKNQRLAIERDRQLREIERMRDQEVKSMQNDYKIWATTLPPIPPLLVALVVWARRRIREREGVSRNRMRY</sequence>
<dbReference type="eggNOG" id="COG3225">
    <property type="taxonomic scope" value="Bacteria"/>
</dbReference>
<dbReference type="Pfam" id="PF23357">
    <property type="entry name" value="DUF7088"/>
    <property type="match status" value="1"/>
</dbReference>
<evidence type="ECO:0000256" key="3">
    <source>
        <dbReference type="ARBA" id="ARBA00022692"/>
    </source>
</evidence>
<dbReference type="OrthoDB" id="9794512at2"/>
<evidence type="ECO:0000256" key="7">
    <source>
        <dbReference type="SAM" id="MobiDB-lite"/>
    </source>
</evidence>
<keyword evidence="4 8" id="KW-1133">Transmembrane helix</keyword>
<evidence type="ECO:0000256" key="2">
    <source>
        <dbReference type="ARBA" id="ARBA00022475"/>
    </source>
</evidence>
<feature type="transmembrane region" description="Helical" evidence="8">
    <location>
        <begin position="199"/>
        <end position="223"/>
    </location>
</feature>
<organism evidence="11 12">
    <name type="scientific">Pirellula staleyi (strain ATCC 27377 / DSM 6068 / ICPB 4128)</name>
    <name type="common">Pirella staleyi</name>
    <dbReference type="NCBI Taxonomy" id="530564"/>
    <lineage>
        <taxon>Bacteria</taxon>
        <taxon>Pseudomonadati</taxon>
        <taxon>Planctomycetota</taxon>
        <taxon>Planctomycetia</taxon>
        <taxon>Pirellulales</taxon>
        <taxon>Pirellulaceae</taxon>
        <taxon>Pirellula</taxon>
    </lineage>
</organism>
<reference evidence="11 12" key="1">
    <citation type="journal article" date="2009" name="Stand. Genomic Sci.">
        <title>Complete genome sequence of Pirellula staleyi type strain (ATCC 27377).</title>
        <authorList>
            <person name="Clum A."/>
            <person name="Tindall B.J."/>
            <person name="Sikorski J."/>
            <person name="Ivanova N."/>
            <person name="Mavrommatis K."/>
            <person name="Lucas S."/>
            <person name="Glavina del Rio T."/>
            <person name="Nolan M."/>
            <person name="Chen F."/>
            <person name="Tice H."/>
            <person name="Pitluck S."/>
            <person name="Cheng J.F."/>
            <person name="Chertkov O."/>
            <person name="Brettin T."/>
            <person name="Han C."/>
            <person name="Detter J.C."/>
            <person name="Kuske C."/>
            <person name="Bruce D."/>
            <person name="Goodwin L."/>
            <person name="Ovchinikova G."/>
            <person name="Pati A."/>
            <person name="Mikhailova N."/>
            <person name="Chen A."/>
            <person name="Palaniappan K."/>
            <person name="Land M."/>
            <person name="Hauser L."/>
            <person name="Chang Y.J."/>
            <person name="Jeffries C.D."/>
            <person name="Chain P."/>
            <person name="Rohde M."/>
            <person name="Goker M."/>
            <person name="Bristow J."/>
            <person name="Eisen J.A."/>
            <person name="Markowitz V."/>
            <person name="Hugenholtz P."/>
            <person name="Kyrpides N.C."/>
            <person name="Klenk H.P."/>
            <person name="Lapidus A."/>
        </authorList>
    </citation>
    <scope>NUCLEOTIDE SEQUENCE [LARGE SCALE GENOMIC DNA]</scope>
    <source>
        <strain evidence="12">ATCC 27377 / DSM 6068 / ICPB 4128</strain>
    </source>
</reference>
<dbReference type="eggNOG" id="COG1277">
    <property type="taxonomic scope" value="Bacteria"/>
</dbReference>
<evidence type="ECO:0000256" key="6">
    <source>
        <dbReference type="SAM" id="Coils"/>
    </source>
</evidence>
<dbReference type="InterPro" id="IPR055396">
    <property type="entry name" value="DUF7088"/>
</dbReference>
<dbReference type="HOGENOM" id="CLU_304586_0_0_0"/>
<dbReference type="STRING" id="530564.Psta_1768"/>
<dbReference type="InterPro" id="IPR019196">
    <property type="entry name" value="ABC_transp_unknown"/>
</dbReference>
<dbReference type="PANTHER" id="PTHR30294">
    <property type="entry name" value="MEMBRANE COMPONENT OF ABC TRANSPORTER YHHJ-RELATED"/>
    <property type="match status" value="1"/>
</dbReference>
<comment type="subcellular location">
    <subcellularLocation>
        <location evidence="1">Cell membrane</location>
        <topology evidence="1">Multi-pass membrane protein</topology>
    </subcellularLocation>
</comment>
<dbReference type="AlphaFoldDB" id="D2QYY8"/>
<protein>
    <submittedName>
        <fullName evidence="11">Multi-copper enzyme maturation ABC-type transport system permease component-like protein</fullName>
    </submittedName>
</protein>
<proteinExistence type="predicted"/>
<dbReference type="Pfam" id="PF12679">
    <property type="entry name" value="ABC2_membrane_2"/>
    <property type="match status" value="1"/>
</dbReference>
<keyword evidence="5 8" id="KW-0472">Membrane</keyword>
<feature type="transmembrane region" description="Helical" evidence="8">
    <location>
        <begin position="939"/>
        <end position="958"/>
    </location>
</feature>
<feature type="coiled-coil region" evidence="6">
    <location>
        <begin position="843"/>
        <end position="874"/>
    </location>
</feature>
<dbReference type="Proteomes" id="UP000001887">
    <property type="component" value="Chromosome"/>
</dbReference>
<feature type="transmembrane region" description="Helical" evidence="8">
    <location>
        <begin position="282"/>
        <end position="306"/>
    </location>
</feature>
<dbReference type="GO" id="GO:0140359">
    <property type="term" value="F:ABC-type transporter activity"/>
    <property type="evidence" value="ECO:0007669"/>
    <property type="project" value="InterPro"/>
</dbReference>